<dbReference type="GO" id="GO:0005975">
    <property type="term" value="P:carbohydrate metabolic process"/>
    <property type="evidence" value="ECO:0007669"/>
    <property type="project" value="InterPro"/>
</dbReference>
<dbReference type="InterPro" id="IPR000577">
    <property type="entry name" value="Carb_kinase_FGGY"/>
</dbReference>
<dbReference type="KEGG" id="txy:Thexy_2041"/>
<dbReference type="InterPro" id="IPR050406">
    <property type="entry name" value="FGGY_Carb_Kinase"/>
</dbReference>
<dbReference type="PANTHER" id="PTHR43095:SF2">
    <property type="entry name" value="GLUCONOKINASE"/>
    <property type="match status" value="1"/>
</dbReference>
<dbReference type="InterPro" id="IPR043129">
    <property type="entry name" value="ATPase_NBD"/>
</dbReference>
<dbReference type="eggNOG" id="COG1070">
    <property type="taxonomic scope" value="Bacteria"/>
</dbReference>
<gene>
    <name evidence="6" type="ordered locus">Thexy_2041</name>
</gene>
<accession>F6BK34</accession>
<evidence type="ECO:0000259" key="4">
    <source>
        <dbReference type="Pfam" id="PF00370"/>
    </source>
</evidence>
<keyword evidence="7" id="KW-1185">Reference proteome</keyword>
<dbReference type="InterPro" id="IPR018485">
    <property type="entry name" value="FGGY_C"/>
</dbReference>
<keyword evidence="3 6" id="KW-0418">Kinase</keyword>
<name>F6BK34_THEXL</name>
<organism evidence="6 7">
    <name type="scientific">Thermoanaerobacterium xylanolyticum (strain ATCC 49914 / DSM 7097 / LX-11)</name>
    <dbReference type="NCBI Taxonomy" id="858215"/>
    <lineage>
        <taxon>Bacteria</taxon>
        <taxon>Bacillati</taxon>
        <taxon>Bacillota</taxon>
        <taxon>Clostridia</taxon>
        <taxon>Thermoanaerobacterales</taxon>
        <taxon>Thermoanaerobacteraceae</taxon>
        <taxon>Thermoanaerobacterium</taxon>
    </lineage>
</organism>
<dbReference type="HOGENOM" id="CLU_009281_3_2_9"/>
<evidence type="ECO:0000256" key="1">
    <source>
        <dbReference type="ARBA" id="ARBA00009156"/>
    </source>
</evidence>
<dbReference type="InterPro" id="IPR018484">
    <property type="entry name" value="FGGY_N"/>
</dbReference>
<dbReference type="Gene3D" id="3.30.420.40">
    <property type="match status" value="2"/>
</dbReference>
<dbReference type="Pfam" id="PF00370">
    <property type="entry name" value="FGGY_N"/>
    <property type="match status" value="1"/>
</dbReference>
<dbReference type="PIRSF" id="PIRSF000538">
    <property type="entry name" value="GlpK"/>
    <property type="match status" value="1"/>
</dbReference>
<dbReference type="EMBL" id="CP002739">
    <property type="protein sequence ID" value="AEF18055.1"/>
    <property type="molecule type" value="Genomic_DNA"/>
</dbReference>
<feature type="domain" description="Carbohydrate kinase FGGY N-terminal" evidence="4">
    <location>
        <begin position="6"/>
        <end position="240"/>
    </location>
</feature>
<dbReference type="STRING" id="858215.Thexy_2041"/>
<dbReference type="GO" id="GO:0046316">
    <property type="term" value="F:gluconokinase activity"/>
    <property type="evidence" value="ECO:0007669"/>
    <property type="project" value="UniProtKB-EC"/>
</dbReference>
<dbReference type="RefSeq" id="WP_013788785.1">
    <property type="nucleotide sequence ID" value="NC_015555.1"/>
</dbReference>
<sequence>MDRGLALCIDIGTTNLKAGVVDKEGNVLSLYRCEIPLFKGDDGKAEHDPEVLFSTFVKAAKEASKGYEDAISLVIPSTYMFGLVPVDEDLKPLTGIMTLLDTRSKETYEELLNDIDVNEMYKRTGFAPTFHAPLFKIYWLKRKRRDIFEKSKYFLSSKDYIISKLLNKPYTEPSISSATGIMNINTLKWDSYSLSALGIDEDRLPEIVPSDVILAELPDKSKELLGLNGDVKLLPGVYDGGAVGIGIGAFDDGVGAINIGTTGMFRVAYPDAVLDKEDLMRLQTYYLSSGKWFVGAAINNAGIILRWLRDNIFNMSYDELTKEALNADTSNLFFLPYITGERDKEIGNIASGVYFGLKNSHTKGHLIKAGLEGVAYSLRMLFEAVKDNNINIKEIRAGGGGTNSELWMEIFSSVLGLPIKVSNVEEPELLGSALLGFCALGVYKDVLEATYKMVKIKKVFMPQEEKVQQYEKGFQFFKLMTRDLKNLFEVHNKL</sequence>
<evidence type="ECO:0000259" key="5">
    <source>
        <dbReference type="Pfam" id="PF02782"/>
    </source>
</evidence>
<evidence type="ECO:0000256" key="2">
    <source>
        <dbReference type="ARBA" id="ARBA00022679"/>
    </source>
</evidence>
<dbReference type="SUPFAM" id="SSF53067">
    <property type="entry name" value="Actin-like ATPase domain"/>
    <property type="match status" value="2"/>
</dbReference>
<evidence type="ECO:0000256" key="3">
    <source>
        <dbReference type="ARBA" id="ARBA00022777"/>
    </source>
</evidence>
<comment type="similarity">
    <text evidence="1">Belongs to the FGGY kinase family.</text>
</comment>
<keyword evidence="2 6" id="KW-0808">Transferase</keyword>
<dbReference type="CDD" id="cd07770">
    <property type="entry name" value="ASKHA_NBD_FGGY_GntK"/>
    <property type="match status" value="1"/>
</dbReference>
<protein>
    <submittedName>
        <fullName evidence="6">Gluconokinase</fullName>
        <ecNumber evidence="6">2.7.1.12</ecNumber>
    </submittedName>
</protein>
<dbReference type="PANTHER" id="PTHR43095">
    <property type="entry name" value="SUGAR KINASE"/>
    <property type="match status" value="1"/>
</dbReference>
<feature type="domain" description="Carbohydrate kinase FGGY C-terminal" evidence="5">
    <location>
        <begin position="256"/>
        <end position="439"/>
    </location>
</feature>
<dbReference type="Proteomes" id="UP000007239">
    <property type="component" value="Chromosome"/>
</dbReference>
<proteinExistence type="inferred from homology"/>
<reference evidence="6" key="1">
    <citation type="submission" date="2011-05" db="EMBL/GenBank/DDBJ databases">
        <title>Complete sequence of Thermoanaerobacterium xylanolyticum LX-11.</title>
        <authorList>
            <consortium name="US DOE Joint Genome Institute"/>
            <person name="Lucas S."/>
            <person name="Han J."/>
            <person name="Lapidus A."/>
            <person name="Cheng J.-F."/>
            <person name="Goodwin L."/>
            <person name="Pitluck S."/>
            <person name="Peters L."/>
            <person name="Mikhailova N."/>
            <person name="Lu M."/>
            <person name="Han C."/>
            <person name="Tapia R."/>
            <person name="Land M."/>
            <person name="Hauser L."/>
            <person name="Kyrpides N."/>
            <person name="Ivanova N."/>
            <person name="Pagani I."/>
            <person name="Hemme C."/>
            <person name="Woyke T."/>
        </authorList>
    </citation>
    <scope>NUCLEOTIDE SEQUENCE</scope>
    <source>
        <strain evidence="6">LX-11</strain>
    </source>
</reference>
<evidence type="ECO:0000313" key="7">
    <source>
        <dbReference type="Proteomes" id="UP000007239"/>
    </source>
</evidence>
<dbReference type="AlphaFoldDB" id="F6BK34"/>
<dbReference type="Pfam" id="PF02782">
    <property type="entry name" value="FGGY_C"/>
    <property type="match status" value="1"/>
</dbReference>
<evidence type="ECO:0000313" key="6">
    <source>
        <dbReference type="EMBL" id="AEF18055.1"/>
    </source>
</evidence>
<dbReference type="EC" id="2.7.1.12" evidence="6"/>